<evidence type="ECO:0000313" key="5">
    <source>
        <dbReference type="Proteomes" id="UP000289856"/>
    </source>
</evidence>
<dbReference type="KEGG" id="cohn:KCTCHS21_58170"/>
<feature type="transmembrane region" description="Helical" evidence="2">
    <location>
        <begin position="79"/>
        <end position="102"/>
    </location>
</feature>
<accession>A0A3T1DEL8</accession>
<keyword evidence="2" id="KW-0812">Transmembrane</keyword>
<keyword evidence="2" id="KW-1133">Transmembrane helix</keyword>
<feature type="transmembrane region" description="Helical" evidence="2">
    <location>
        <begin position="12"/>
        <end position="32"/>
    </location>
</feature>
<dbReference type="OrthoDB" id="25753at2"/>
<evidence type="ECO:0000256" key="1">
    <source>
        <dbReference type="ARBA" id="ARBA00023157"/>
    </source>
</evidence>
<feature type="transmembrane region" description="Helical" evidence="2">
    <location>
        <begin position="44"/>
        <end position="67"/>
    </location>
</feature>
<dbReference type="GO" id="GO:0016209">
    <property type="term" value="F:antioxidant activity"/>
    <property type="evidence" value="ECO:0007669"/>
    <property type="project" value="InterPro"/>
</dbReference>
<dbReference type="InterPro" id="IPR013766">
    <property type="entry name" value="Thioredoxin_domain"/>
</dbReference>
<dbReference type="PANTHER" id="PTHR42852:SF17">
    <property type="entry name" value="THIOREDOXIN-LIKE PROTEIN HI_1115"/>
    <property type="match status" value="1"/>
</dbReference>
<keyword evidence="2" id="KW-0472">Membrane</keyword>
<feature type="transmembrane region" description="Helical" evidence="2">
    <location>
        <begin position="114"/>
        <end position="135"/>
    </location>
</feature>
<name>A0A3T1DEL8_9BACL</name>
<protein>
    <recommendedName>
        <fullName evidence="3">Thioredoxin domain-containing protein</fullName>
    </recommendedName>
</protein>
<dbReference type="Gene3D" id="3.40.30.10">
    <property type="entry name" value="Glutaredoxin"/>
    <property type="match status" value="1"/>
</dbReference>
<dbReference type="InterPro" id="IPR050553">
    <property type="entry name" value="Thioredoxin_ResA/DsbE_sf"/>
</dbReference>
<dbReference type="Proteomes" id="UP000289856">
    <property type="component" value="Chromosome"/>
</dbReference>
<evidence type="ECO:0000256" key="2">
    <source>
        <dbReference type="SAM" id="Phobius"/>
    </source>
</evidence>
<dbReference type="InterPro" id="IPR000866">
    <property type="entry name" value="AhpC/TSA"/>
</dbReference>
<feature type="domain" description="Thioredoxin" evidence="3">
    <location>
        <begin position="197"/>
        <end position="337"/>
    </location>
</feature>
<dbReference type="PROSITE" id="PS51352">
    <property type="entry name" value="THIOREDOXIN_2"/>
    <property type="match status" value="1"/>
</dbReference>
<dbReference type="GO" id="GO:0016491">
    <property type="term" value="F:oxidoreductase activity"/>
    <property type="evidence" value="ECO:0007669"/>
    <property type="project" value="InterPro"/>
</dbReference>
<dbReference type="RefSeq" id="WP_130615880.1">
    <property type="nucleotide sequence ID" value="NZ_AP019400.1"/>
</dbReference>
<dbReference type="EMBL" id="AP019400">
    <property type="protein sequence ID" value="BBI36418.1"/>
    <property type="molecule type" value="Genomic_DNA"/>
</dbReference>
<evidence type="ECO:0000259" key="3">
    <source>
        <dbReference type="PROSITE" id="PS51352"/>
    </source>
</evidence>
<dbReference type="PANTHER" id="PTHR42852">
    <property type="entry name" value="THIOL:DISULFIDE INTERCHANGE PROTEIN DSBE"/>
    <property type="match status" value="1"/>
</dbReference>
<dbReference type="AlphaFoldDB" id="A0A3T1DEL8"/>
<reference evidence="4 5" key="1">
    <citation type="submission" date="2019-01" db="EMBL/GenBank/DDBJ databases">
        <title>Complete genome sequence of Cohnella hallensis HS21 isolated from Korean fir (Abies koreana) rhizospheric soil.</title>
        <authorList>
            <person name="Jiang L."/>
            <person name="Kang S.W."/>
            <person name="Kim S."/>
            <person name="Jung J."/>
            <person name="Kim C.Y."/>
            <person name="Kim D.H."/>
            <person name="Kim S.W."/>
            <person name="Lee J."/>
        </authorList>
    </citation>
    <scope>NUCLEOTIDE SEQUENCE [LARGE SCALE GENOMIC DNA]</scope>
    <source>
        <strain evidence="4 5">HS21</strain>
    </source>
</reference>
<keyword evidence="1" id="KW-1015">Disulfide bond</keyword>
<proteinExistence type="predicted"/>
<dbReference type="InterPro" id="IPR036249">
    <property type="entry name" value="Thioredoxin-like_sf"/>
</dbReference>
<gene>
    <name evidence="4" type="ORF">KCTCHS21_58170</name>
</gene>
<dbReference type="CDD" id="cd02966">
    <property type="entry name" value="TlpA_like_family"/>
    <property type="match status" value="1"/>
</dbReference>
<keyword evidence="5" id="KW-1185">Reference proteome</keyword>
<dbReference type="Pfam" id="PF00578">
    <property type="entry name" value="AhpC-TSA"/>
    <property type="match status" value="1"/>
</dbReference>
<organism evidence="4 5">
    <name type="scientific">Cohnella abietis</name>
    <dbReference type="NCBI Taxonomy" id="2507935"/>
    <lineage>
        <taxon>Bacteria</taxon>
        <taxon>Bacillati</taxon>
        <taxon>Bacillota</taxon>
        <taxon>Bacilli</taxon>
        <taxon>Bacillales</taxon>
        <taxon>Paenibacillaceae</taxon>
        <taxon>Cohnella</taxon>
    </lineage>
</organism>
<feature type="transmembrane region" description="Helical" evidence="2">
    <location>
        <begin position="141"/>
        <end position="158"/>
    </location>
</feature>
<feature type="transmembrane region" description="Helical" evidence="2">
    <location>
        <begin position="170"/>
        <end position="189"/>
    </location>
</feature>
<dbReference type="SUPFAM" id="SSF52833">
    <property type="entry name" value="Thioredoxin-like"/>
    <property type="match status" value="1"/>
</dbReference>
<evidence type="ECO:0000313" key="4">
    <source>
        <dbReference type="EMBL" id="BBI36418.1"/>
    </source>
</evidence>
<sequence length="337" mass="37656">MGQLSNVQIGTFVLSTELLVYLVAGMMGVLAVRIRQRLHPEREWLISVAWNAVFLWVVIWKASLLLFDLKSVIDNPMSLLFFSGGVRGLLLASAIVIAYIGFRYVRKLGNAEGAALTATMLSGWVATVCLAQIVLSNSVGFMTYLFLFISILLLILLLKPARSTGWSLRYMARVLGVLLIVTMIGYTVFDYGNTKTIGHDQAAPDFQLTDLEGNVVNLSDYRGQTVLMNFWATWCQVCKAEMPHVEKLYQNYKDLDVVVLSVNVTSQERNAQQVESYVDKHGLSFPVVLDEQGTVAKQYQVTAYPTTYVIDSTGKIRNHYLGAISYENMKKVIQNIG</sequence>